<evidence type="ECO:0000256" key="1">
    <source>
        <dbReference type="PROSITE-ProRule" id="PRU00169"/>
    </source>
</evidence>
<evidence type="ECO:0000313" key="3">
    <source>
        <dbReference type="EMBL" id="SHF01804.1"/>
    </source>
</evidence>
<dbReference type="EMBL" id="FQUU01000005">
    <property type="protein sequence ID" value="SHF01804.1"/>
    <property type="molecule type" value="Genomic_DNA"/>
</dbReference>
<dbReference type="PANTHER" id="PTHR44520">
    <property type="entry name" value="RESPONSE REGULATOR RCP1-RELATED"/>
    <property type="match status" value="1"/>
</dbReference>
<gene>
    <name evidence="3" type="ORF">SAMN02745131_01630</name>
</gene>
<proteinExistence type="predicted"/>
<feature type="modified residue" description="4-aspartylphosphate" evidence="1">
    <location>
        <position position="61"/>
    </location>
</feature>
<dbReference type="SMART" id="SM00448">
    <property type="entry name" value="REC"/>
    <property type="match status" value="1"/>
</dbReference>
<evidence type="ECO:0000313" key="4">
    <source>
        <dbReference type="Proteomes" id="UP000184048"/>
    </source>
</evidence>
<name>A0A1M4Y7K9_9BACT</name>
<dbReference type="Pfam" id="PF00072">
    <property type="entry name" value="Response_reg"/>
    <property type="match status" value="1"/>
</dbReference>
<keyword evidence="4" id="KW-1185">Reference proteome</keyword>
<sequence>MLKNTILWADDDADDLMLMKEILLKNNRHFQIIEVRNGQEVMDYLQNAGQKAAYPSLIILDINMPIMDGKETLSRIKQSEEFKDIPLVIFTTSNSELDKLYCRKYQVEMITKPPNYKSLEKAVLKLISYCKHE</sequence>
<dbReference type="PANTHER" id="PTHR44520:SF2">
    <property type="entry name" value="RESPONSE REGULATOR RCP1"/>
    <property type="match status" value="1"/>
</dbReference>
<dbReference type="STRING" id="1121884.SAMN02745131_01630"/>
<dbReference type="InterPro" id="IPR052893">
    <property type="entry name" value="TCS_response_regulator"/>
</dbReference>
<dbReference type="InterPro" id="IPR001789">
    <property type="entry name" value="Sig_transdc_resp-reg_receiver"/>
</dbReference>
<dbReference type="GO" id="GO:0000160">
    <property type="term" value="P:phosphorelay signal transduction system"/>
    <property type="evidence" value="ECO:0007669"/>
    <property type="project" value="InterPro"/>
</dbReference>
<dbReference type="Proteomes" id="UP000184048">
    <property type="component" value="Unassembled WGS sequence"/>
</dbReference>
<dbReference type="OrthoDB" id="678092at2"/>
<accession>A0A1M4Y7K9</accession>
<feature type="domain" description="Response regulatory" evidence="2">
    <location>
        <begin position="5"/>
        <end position="127"/>
    </location>
</feature>
<evidence type="ECO:0000259" key="2">
    <source>
        <dbReference type="PROSITE" id="PS50110"/>
    </source>
</evidence>
<dbReference type="PROSITE" id="PS50110">
    <property type="entry name" value="RESPONSE_REGULATORY"/>
    <property type="match status" value="1"/>
</dbReference>
<keyword evidence="1" id="KW-0597">Phosphoprotein</keyword>
<organism evidence="3 4">
    <name type="scientific">Flavisolibacter ginsengisoli DSM 18119</name>
    <dbReference type="NCBI Taxonomy" id="1121884"/>
    <lineage>
        <taxon>Bacteria</taxon>
        <taxon>Pseudomonadati</taxon>
        <taxon>Bacteroidota</taxon>
        <taxon>Chitinophagia</taxon>
        <taxon>Chitinophagales</taxon>
        <taxon>Chitinophagaceae</taxon>
        <taxon>Flavisolibacter</taxon>
    </lineage>
</organism>
<dbReference type="AlphaFoldDB" id="A0A1M4Y7K9"/>
<dbReference type="SUPFAM" id="SSF52172">
    <property type="entry name" value="CheY-like"/>
    <property type="match status" value="1"/>
</dbReference>
<dbReference type="Gene3D" id="3.40.50.2300">
    <property type="match status" value="1"/>
</dbReference>
<dbReference type="InterPro" id="IPR011006">
    <property type="entry name" value="CheY-like_superfamily"/>
</dbReference>
<protein>
    <submittedName>
        <fullName evidence="3">CheY chemotaxis protein or a CheY-like REC (Receiver) domain</fullName>
    </submittedName>
</protein>
<reference evidence="3 4" key="1">
    <citation type="submission" date="2016-11" db="EMBL/GenBank/DDBJ databases">
        <authorList>
            <person name="Jaros S."/>
            <person name="Januszkiewicz K."/>
            <person name="Wedrychowicz H."/>
        </authorList>
    </citation>
    <scope>NUCLEOTIDE SEQUENCE [LARGE SCALE GENOMIC DNA]</scope>
    <source>
        <strain evidence="3 4">DSM 18119</strain>
    </source>
</reference>
<dbReference type="RefSeq" id="WP_072834833.1">
    <property type="nucleotide sequence ID" value="NZ_FQUU01000005.1"/>
</dbReference>